<keyword evidence="3" id="KW-1185">Reference proteome</keyword>
<dbReference type="Pfam" id="PF10282">
    <property type="entry name" value="Lactonase"/>
    <property type="match status" value="1"/>
</dbReference>
<evidence type="ECO:0000313" key="2">
    <source>
        <dbReference type="EMBL" id="TDP97066.1"/>
    </source>
</evidence>
<dbReference type="PANTHER" id="PTHR30344">
    <property type="entry name" value="6-PHOSPHOGLUCONOLACTONASE-RELATED"/>
    <property type="match status" value="1"/>
</dbReference>
<reference evidence="2 3" key="1">
    <citation type="submission" date="2019-03" db="EMBL/GenBank/DDBJ databases">
        <title>Genomic Encyclopedia of Type Strains, Phase IV (KMG-IV): sequencing the most valuable type-strain genomes for metagenomic binning, comparative biology and taxonomic classification.</title>
        <authorList>
            <person name="Goeker M."/>
        </authorList>
    </citation>
    <scope>NUCLEOTIDE SEQUENCE [LARGE SCALE GENOMIC DNA]</scope>
    <source>
        <strain evidence="2 3">DSM 45361</strain>
    </source>
</reference>
<dbReference type="InterPro" id="IPR015943">
    <property type="entry name" value="WD40/YVTN_repeat-like_dom_sf"/>
</dbReference>
<dbReference type="PANTHER" id="PTHR30344:SF1">
    <property type="entry name" value="6-PHOSPHOGLUCONOLACTONASE"/>
    <property type="match status" value="1"/>
</dbReference>
<dbReference type="InterPro" id="IPR011048">
    <property type="entry name" value="Haem_d1_sf"/>
</dbReference>
<dbReference type="EMBL" id="SNXZ01000003">
    <property type="protein sequence ID" value="TDP97066.1"/>
    <property type="molecule type" value="Genomic_DNA"/>
</dbReference>
<evidence type="ECO:0000256" key="1">
    <source>
        <dbReference type="ARBA" id="ARBA00005564"/>
    </source>
</evidence>
<dbReference type="InterPro" id="IPR006311">
    <property type="entry name" value="TAT_signal"/>
</dbReference>
<dbReference type="Proteomes" id="UP000295444">
    <property type="component" value="Unassembled WGS sequence"/>
</dbReference>
<dbReference type="SUPFAM" id="SSF51004">
    <property type="entry name" value="C-terminal (heme d1) domain of cytochrome cd1-nitrite reductase"/>
    <property type="match status" value="1"/>
</dbReference>
<organism evidence="2 3">
    <name type="scientific">Labedaea rhizosphaerae</name>
    <dbReference type="NCBI Taxonomy" id="598644"/>
    <lineage>
        <taxon>Bacteria</taxon>
        <taxon>Bacillati</taxon>
        <taxon>Actinomycetota</taxon>
        <taxon>Actinomycetes</taxon>
        <taxon>Pseudonocardiales</taxon>
        <taxon>Pseudonocardiaceae</taxon>
        <taxon>Labedaea</taxon>
    </lineage>
</organism>
<sequence length="367" mass="38091">MRINRRRFFGVVGGTAATVGLMSAGTAHARPRSGSLAYVGSYAPGDGLDVAKVHNGLSLRSAVAGDANASWLAYSPDGRFLYSTNETDDGSVTALDLADPANPVVLNSQSSGGDVPTHLSVHPSGRFLFVANYGSGSVAVLPIGGDGTLGACTDLVQHQPGSRPPNAHQVVTDPSGNWVISVDLGADSVYVYEFDTSSGKLTEHQHLVLPDGAGPRHLAFHPGGRIAYIVQELRSEVTVAGWDRETGTLTPGQVVATVGADAPAVNYPGEVQVAADGRFVYVSNRGENSIATFAASAGGATLTLLGHTPTGGDWPRHFTLDATERWIYVSNQRSGTVTWLPLDKTTGTVGPPANSLAVPAAAMVLLR</sequence>
<evidence type="ECO:0000313" key="3">
    <source>
        <dbReference type="Proteomes" id="UP000295444"/>
    </source>
</evidence>
<dbReference type="GO" id="GO:0017057">
    <property type="term" value="F:6-phosphogluconolactonase activity"/>
    <property type="evidence" value="ECO:0007669"/>
    <property type="project" value="TreeGrafter"/>
</dbReference>
<dbReference type="InterPro" id="IPR019405">
    <property type="entry name" value="Lactonase_7-beta_prop"/>
</dbReference>
<protein>
    <submittedName>
        <fullName evidence="2">6-phosphogluconolactonase (Cycloisomerase 2 family)</fullName>
    </submittedName>
</protein>
<accession>A0A4R6SD91</accession>
<keyword evidence="2" id="KW-0413">Isomerase</keyword>
<dbReference type="InterPro" id="IPR050282">
    <property type="entry name" value="Cycloisomerase_2"/>
</dbReference>
<proteinExistence type="inferred from homology"/>
<dbReference type="Gene3D" id="2.130.10.10">
    <property type="entry name" value="YVTN repeat-like/Quinoprotein amine dehydrogenase"/>
    <property type="match status" value="1"/>
</dbReference>
<name>A0A4R6SD91_LABRH</name>
<dbReference type="PROSITE" id="PS51318">
    <property type="entry name" value="TAT"/>
    <property type="match status" value="1"/>
</dbReference>
<gene>
    <name evidence="2" type="ORF">EV186_10324</name>
</gene>
<comment type="similarity">
    <text evidence="1">Belongs to the cycloisomerase 2 family.</text>
</comment>
<dbReference type="GO" id="GO:0016853">
    <property type="term" value="F:isomerase activity"/>
    <property type="evidence" value="ECO:0007669"/>
    <property type="project" value="UniProtKB-KW"/>
</dbReference>
<comment type="caution">
    <text evidence="2">The sequence shown here is derived from an EMBL/GenBank/DDBJ whole genome shotgun (WGS) entry which is preliminary data.</text>
</comment>
<dbReference type="GO" id="GO:0005829">
    <property type="term" value="C:cytosol"/>
    <property type="evidence" value="ECO:0007669"/>
    <property type="project" value="TreeGrafter"/>
</dbReference>
<dbReference type="AlphaFoldDB" id="A0A4R6SD91"/>
<dbReference type="OrthoDB" id="9790815at2"/>